<keyword evidence="2" id="KW-1185">Reference proteome</keyword>
<reference evidence="1 2" key="1">
    <citation type="journal article" date="2018" name="Sci. Rep.">
        <title>Genomic signatures of local adaptation to the degree of environmental predictability in rotifers.</title>
        <authorList>
            <person name="Franch-Gras L."/>
            <person name="Hahn C."/>
            <person name="Garcia-Roger E.M."/>
            <person name="Carmona M.J."/>
            <person name="Serra M."/>
            <person name="Gomez A."/>
        </authorList>
    </citation>
    <scope>NUCLEOTIDE SEQUENCE [LARGE SCALE GENOMIC DNA]</scope>
    <source>
        <strain evidence="1">HYR1</strain>
    </source>
</reference>
<dbReference type="SUPFAM" id="SSF53300">
    <property type="entry name" value="vWA-like"/>
    <property type="match status" value="1"/>
</dbReference>
<evidence type="ECO:0000313" key="2">
    <source>
        <dbReference type="Proteomes" id="UP000276133"/>
    </source>
</evidence>
<evidence type="ECO:0000313" key="1">
    <source>
        <dbReference type="EMBL" id="RNA04024.1"/>
    </source>
</evidence>
<dbReference type="EMBL" id="REGN01008262">
    <property type="protein sequence ID" value="RNA04024.1"/>
    <property type="molecule type" value="Genomic_DNA"/>
</dbReference>
<comment type="caution">
    <text evidence="1">The sequence shown here is derived from an EMBL/GenBank/DDBJ whole genome shotgun (WGS) entry which is preliminary data.</text>
</comment>
<sequence length="401" mass="46711">MNNSTSNKEFQDVKKKDDVFQFSFNIAPEPINLEQNFKNAINIDCFLNLIERSQFFEKIVSENRTILDEIERLFEKCSIFEKIQEIFKLQKVKRVFLLNQVGDTINTTLSMQNQFEFDCCSFSIPDWQEMSDLNRTTQALFQDNSHQNNFGKPTEPKKVINSDIASTNSDNLLQTEDEFLQHLKQMENKLIHEAQDHHDIGNFKEFFEKLKQKIDTDSLNLLGLDIFSQKNKNLNFKSKSSEVFGSSINDNQEAKLRPTSESIDFSRRLFVPEFNTNIISISNKEKKEYFDVEYKKNIITQCSFLKSTNTKIFIICMDISGSMSGSRIDIVKKASIKALEELKNKTPEYRVGLISFQSEAHFYGDGNSDQVIFHFFENLDKIEIRDEIRRKSSSLRPISES</sequence>
<accession>A0A3M7PYJ0</accession>
<dbReference type="Proteomes" id="UP000276133">
    <property type="component" value="Unassembled WGS sequence"/>
</dbReference>
<name>A0A3M7PYJ0_BRAPC</name>
<dbReference type="CDD" id="cd00198">
    <property type="entry name" value="vWFA"/>
    <property type="match status" value="1"/>
</dbReference>
<evidence type="ECO:0008006" key="3">
    <source>
        <dbReference type="Google" id="ProtNLM"/>
    </source>
</evidence>
<feature type="non-terminal residue" evidence="1">
    <location>
        <position position="401"/>
    </location>
</feature>
<proteinExistence type="predicted"/>
<organism evidence="1 2">
    <name type="scientific">Brachionus plicatilis</name>
    <name type="common">Marine rotifer</name>
    <name type="synonym">Brachionus muelleri</name>
    <dbReference type="NCBI Taxonomy" id="10195"/>
    <lineage>
        <taxon>Eukaryota</taxon>
        <taxon>Metazoa</taxon>
        <taxon>Spiralia</taxon>
        <taxon>Gnathifera</taxon>
        <taxon>Rotifera</taxon>
        <taxon>Eurotatoria</taxon>
        <taxon>Monogononta</taxon>
        <taxon>Pseudotrocha</taxon>
        <taxon>Ploima</taxon>
        <taxon>Brachionidae</taxon>
        <taxon>Brachionus</taxon>
    </lineage>
</organism>
<dbReference type="Gene3D" id="3.40.50.410">
    <property type="entry name" value="von Willebrand factor, type A domain"/>
    <property type="match status" value="1"/>
</dbReference>
<protein>
    <recommendedName>
        <fullName evidence="3">VWFA domain-containing protein</fullName>
    </recommendedName>
</protein>
<dbReference type="InterPro" id="IPR036465">
    <property type="entry name" value="vWFA_dom_sf"/>
</dbReference>
<dbReference type="AlphaFoldDB" id="A0A3M7PYJ0"/>
<gene>
    <name evidence="1" type="ORF">BpHYR1_036291</name>
</gene>